<dbReference type="PANTHER" id="PTHR22730">
    <property type="entry name" value="PROMININ PROM PROTEIN"/>
    <property type="match status" value="1"/>
</dbReference>
<dbReference type="PANTHER" id="PTHR22730:SF1">
    <property type="entry name" value="PROMININ-LIKE PROTEIN"/>
    <property type="match status" value="1"/>
</dbReference>
<comment type="subcellular location">
    <subcellularLocation>
        <location evidence="1">Membrane</location>
        <topology evidence="1">Multi-pass membrane protein</topology>
    </subcellularLocation>
</comment>
<evidence type="ECO:0000256" key="7">
    <source>
        <dbReference type="SAM" id="Phobius"/>
    </source>
</evidence>
<name>A0ABM0M8T2_SACKO</name>
<evidence type="ECO:0000313" key="9">
    <source>
        <dbReference type="RefSeq" id="XP_006816423.1"/>
    </source>
</evidence>
<evidence type="ECO:0000256" key="1">
    <source>
        <dbReference type="ARBA" id="ARBA00004141"/>
    </source>
</evidence>
<evidence type="ECO:0000256" key="3">
    <source>
        <dbReference type="ARBA" id="ARBA00022692"/>
    </source>
</evidence>
<feature type="transmembrane region" description="Helical" evidence="7">
    <location>
        <begin position="110"/>
        <end position="138"/>
    </location>
</feature>
<evidence type="ECO:0000256" key="6">
    <source>
        <dbReference type="ARBA" id="ARBA00023180"/>
    </source>
</evidence>
<proteinExistence type="inferred from homology"/>
<comment type="similarity">
    <text evidence="2">Belongs to the prominin family.</text>
</comment>
<sequence length="174" mass="19139">MTVLWCRQGRVRPPYFDAKFLTFIIVVFFTSSSTNAVEFAPLPDLGTFDSTGNYSDGGLNLLIDGANGFIDVVQPNPLPYDVICDAIAGNLSDRYDSEDLKEPILDAAEYMLGFVICFLIGLLYILILPIVCLCFCCCRCCQKCGGKRVQKAPASTCKRVYFSVALLTITIIMG</sequence>
<keyword evidence="3 7" id="KW-0812">Transmembrane</keyword>
<evidence type="ECO:0000256" key="5">
    <source>
        <dbReference type="ARBA" id="ARBA00023136"/>
    </source>
</evidence>
<keyword evidence="4 7" id="KW-1133">Transmembrane helix</keyword>
<accession>A0ABM0M8T2</accession>
<keyword evidence="6" id="KW-0325">Glycoprotein</keyword>
<dbReference type="RefSeq" id="XP_006816423.1">
    <property type="nucleotide sequence ID" value="XM_006816360.1"/>
</dbReference>
<organism evidence="8 9">
    <name type="scientific">Saccoglossus kowalevskii</name>
    <name type="common">Acorn worm</name>
    <dbReference type="NCBI Taxonomy" id="10224"/>
    <lineage>
        <taxon>Eukaryota</taxon>
        <taxon>Metazoa</taxon>
        <taxon>Hemichordata</taxon>
        <taxon>Enteropneusta</taxon>
        <taxon>Harrimaniidae</taxon>
        <taxon>Saccoglossus</taxon>
    </lineage>
</organism>
<dbReference type="Pfam" id="PF05478">
    <property type="entry name" value="Prominin"/>
    <property type="match status" value="1"/>
</dbReference>
<reference evidence="9" key="1">
    <citation type="submission" date="2025-08" db="UniProtKB">
        <authorList>
            <consortium name="RefSeq"/>
        </authorList>
    </citation>
    <scope>IDENTIFICATION</scope>
    <source>
        <tissue evidence="9">Testes</tissue>
    </source>
</reference>
<evidence type="ECO:0000256" key="2">
    <source>
        <dbReference type="ARBA" id="ARBA00006058"/>
    </source>
</evidence>
<dbReference type="InterPro" id="IPR008795">
    <property type="entry name" value="Prominin"/>
</dbReference>
<protein>
    <submittedName>
        <fullName evidence="9">Prominin-1-A-like</fullName>
    </submittedName>
</protein>
<gene>
    <name evidence="9" type="primary">LOC102800843</name>
</gene>
<evidence type="ECO:0000313" key="8">
    <source>
        <dbReference type="Proteomes" id="UP000694865"/>
    </source>
</evidence>
<keyword evidence="5 7" id="KW-0472">Membrane</keyword>
<dbReference type="GeneID" id="102800843"/>
<dbReference type="Proteomes" id="UP000694865">
    <property type="component" value="Unplaced"/>
</dbReference>
<keyword evidence="8" id="KW-1185">Reference proteome</keyword>
<evidence type="ECO:0000256" key="4">
    <source>
        <dbReference type="ARBA" id="ARBA00022989"/>
    </source>
</evidence>